<sequence>MAAHVGAAPLMRDLNRVATNSAGLGTVLSIVAGIVVAQGNFNLDDPDSAPPLNQGAVCEQMSDSVCDRADWYKEQMPA</sequence>
<dbReference type="RefSeq" id="WP_071078546.1">
    <property type="nucleotide sequence ID" value="NZ_LFKP01000010.1"/>
</dbReference>
<gene>
    <name evidence="1" type="ORF">AKG95_19325</name>
</gene>
<dbReference type="AlphaFoldDB" id="A0A1S1U888"/>
<evidence type="ECO:0000313" key="1">
    <source>
        <dbReference type="EMBL" id="OHV95333.1"/>
    </source>
</evidence>
<protein>
    <submittedName>
        <fullName evidence="1">Uncharacterized protein</fullName>
    </submittedName>
</protein>
<accession>A0A1S1U888</accession>
<dbReference type="Proteomes" id="UP000179840">
    <property type="component" value="Unassembled WGS sequence"/>
</dbReference>
<organism evidence="1 2">
    <name type="scientific">Janthinobacterium lividum</name>
    <dbReference type="NCBI Taxonomy" id="29581"/>
    <lineage>
        <taxon>Bacteria</taxon>
        <taxon>Pseudomonadati</taxon>
        <taxon>Pseudomonadota</taxon>
        <taxon>Betaproteobacteria</taxon>
        <taxon>Burkholderiales</taxon>
        <taxon>Oxalobacteraceae</taxon>
        <taxon>Janthinobacterium</taxon>
    </lineage>
</organism>
<name>A0A1S1U888_9BURK</name>
<reference evidence="1 2" key="1">
    <citation type="submission" date="2015-06" db="EMBL/GenBank/DDBJ databases">
        <title>Draft genome sequencing of a biphenyl-degrading bacterium, Janthinobacterium lividum MEG1.</title>
        <authorList>
            <person name="Shimodaira J."/>
            <person name="Hatta T."/>
        </authorList>
    </citation>
    <scope>NUCLEOTIDE SEQUENCE [LARGE SCALE GENOMIC DNA]</scope>
    <source>
        <strain evidence="1 2">MEG1</strain>
    </source>
</reference>
<evidence type="ECO:0000313" key="2">
    <source>
        <dbReference type="Proteomes" id="UP000179840"/>
    </source>
</evidence>
<dbReference type="EMBL" id="LFKP01000010">
    <property type="protein sequence ID" value="OHV95333.1"/>
    <property type="molecule type" value="Genomic_DNA"/>
</dbReference>
<proteinExistence type="predicted"/>
<comment type="caution">
    <text evidence="1">The sequence shown here is derived from an EMBL/GenBank/DDBJ whole genome shotgun (WGS) entry which is preliminary data.</text>
</comment>